<feature type="domain" description="CYTH" evidence="2">
    <location>
        <begin position="4"/>
        <end position="241"/>
    </location>
</feature>
<organism evidence="4 5">
    <name type="scientific">Actinacidiphila guanduensis</name>
    <dbReference type="NCBI Taxonomy" id="310781"/>
    <lineage>
        <taxon>Bacteria</taxon>
        <taxon>Bacillati</taxon>
        <taxon>Actinomycetota</taxon>
        <taxon>Actinomycetes</taxon>
        <taxon>Kitasatosporales</taxon>
        <taxon>Streptomycetaceae</taxon>
        <taxon>Actinacidiphila</taxon>
    </lineage>
</organism>
<feature type="compositionally biased region" description="Basic and acidic residues" evidence="1">
    <location>
        <begin position="105"/>
        <end position="115"/>
    </location>
</feature>
<dbReference type="PROSITE" id="PS51707">
    <property type="entry name" value="CYTH"/>
    <property type="match status" value="1"/>
</dbReference>
<keyword evidence="5" id="KW-1185">Reference proteome</keyword>
<dbReference type="InterPro" id="IPR038186">
    <property type="entry name" value="CHAD_dom_sf"/>
</dbReference>
<proteinExistence type="predicted"/>
<accession>A0A1H0GS26</accession>
<dbReference type="InterPro" id="IPR033469">
    <property type="entry name" value="CYTH-like_dom_sf"/>
</dbReference>
<gene>
    <name evidence="4" type="ORF">SAMN05216259_107244</name>
</gene>
<feature type="compositionally biased region" description="Low complexity" evidence="1">
    <location>
        <begin position="364"/>
        <end position="385"/>
    </location>
</feature>
<dbReference type="SMART" id="SM00880">
    <property type="entry name" value="CHAD"/>
    <property type="match status" value="1"/>
</dbReference>
<dbReference type="Gene3D" id="1.40.20.10">
    <property type="entry name" value="CHAD domain"/>
    <property type="match status" value="1"/>
</dbReference>
<evidence type="ECO:0000256" key="1">
    <source>
        <dbReference type="SAM" id="MobiDB-lite"/>
    </source>
</evidence>
<dbReference type="Pfam" id="PF05235">
    <property type="entry name" value="CHAD"/>
    <property type="match status" value="1"/>
</dbReference>
<dbReference type="RefSeq" id="WP_093785425.1">
    <property type="nucleotide sequence ID" value="NZ_FNIE01000007.1"/>
</dbReference>
<sequence length="560" mass="59355">MGRFTETERKYEAAGSDQPPVPDLAGLAPHTRELPPVELDAVYYDTERLDLAAHRVTLRRRTGGEDAGWHLKLPAQGPDSDSRTEVHAPLEEDQGRGKGGGGGKRRPEGEGKQRAEGPAGRGDAYEPPAVLREETAALTRGRALVPVVRLRTTRRRTLLLDDAKKTLAEIAYDEVRATPEAGLAATGSVPVPSGDSHWAEIEVELADGEPELLDRVEERLLAAGIRRSAAPSKLSRALGGRRPAPVPEPPAAGPESTAGEAATAYLGAQRAAVLALDPAVRRAEPDAVHRMRVATRRARSALKSFGRELAREATDPLGAELKWLAAVLGGERDREVLAERLARRVADLDPAFVGPELLARLGLPPAGTTARPTAPSSDRSSTLSSARSQAHAAVLATLDGARYFALLDALDALLAEPPYLPGAAAPARTAVAAAVRRDHRRLGAAVEGALALPPGEERDIALHEARKDAKRARYSGEAAQTVLGEPAAAHTARMKAVQQLLGEHQDSVMCRTALAALRAEAEAAGEDPAPYEAIDRAERQAAARVEERLPGVWAAAGHSV</sequence>
<evidence type="ECO:0000259" key="3">
    <source>
        <dbReference type="PROSITE" id="PS51708"/>
    </source>
</evidence>
<dbReference type="Gene3D" id="2.40.320.10">
    <property type="entry name" value="Hypothetical Protein Pfu-838710-001"/>
    <property type="match status" value="1"/>
</dbReference>
<dbReference type="SMART" id="SM01118">
    <property type="entry name" value="CYTH"/>
    <property type="match status" value="1"/>
</dbReference>
<feature type="region of interest" description="Disordered" evidence="1">
    <location>
        <begin position="363"/>
        <end position="385"/>
    </location>
</feature>
<dbReference type="CDD" id="cd07374">
    <property type="entry name" value="CYTH-like_Pase"/>
    <property type="match status" value="1"/>
</dbReference>
<dbReference type="InterPro" id="IPR023577">
    <property type="entry name" value="CYTH_domain"/>
</dbReference>
<dbReference type="EMBL" id="FNIE01000007">
    <property type="protein sequence ID" value="SDO09650.1"/>
    <property type="molecule type" value="Genomic_DNA"/>
</dbReference>
<dbReference type="Proteomes" id="UP000199341">
    <property type="component" value="Unassembled WGS sequence"/>
</dbReference>
<evidence type="ECO:0000313" key="4">
    <source>
        <dbReference type="EMBL" id="SDO09650.1"/>
    </source>
</evidence>
<dbReference type="AlphaFoldDB" id="A0A1H0GS26"/>
<dbReference type="PANTHER" id="PTHR39339">
    <property type="entry name" value="SLR1444 PROTEIN"/>
    <property type="match status" value="1"/>
</dbReference>
<evidence type="ECO:0000313" key="5">
    <source>
        <dbReference type="Proteomes" id="UP000199341"/>
    </source>
</evidence>
<protein>
    <submittedName>
        <fullName evidence="4">Inorganic triphosphatase YgiF, contains CYTH and CHAD domains</fullName>
    </submittedName>
</protein>
<feature type="domain" description="CHAD" evidence="3">
    <location>
        <begin position="255"/>
        <end position="558"/>
    </location>
</feature>
<dbReference type="SUPFAM" id="SSF55154">
    <property type="entry name" value="CYTH-like phosphatases"/>
    <property type="match status" value="1"/>
</dbReference>
<feature type="region of interest" description="Disordered" evidence="1">
    <location>
        <begin position="232"/>
        <end position="259"/>
    </location>
</feature>
<dbReference type="PANTHER" id="PTHR39339:SF1">
    <property type="entry name" value="CHAD DOMAIN-CONTAINING PROTEIN"/>
    <property type="match status" value="1"/>
</dbReference>
<name>A0A1H0GS26_9ACTN</name>
<dbReference type="PROSITE" id="PS51708">
    <property type="entry name" value="CHAD"/>
    <property type="match status" value="1"/>
</dbReference>
<reference evidence="4 5" key="1">
    <citation type="submission" date="2016-10" db="EMBL/GenBank/DDBJ databases">
        <authorList>
            <person name="de Groot N.N."/>
        </authorList>
    </citation>
    <scope>NUCLEOTIDE SEQUENCE [LARGE SCALE GENOMIC DNA]</scope>
    <source>
        <strain evidence="4 5">CGMCC 4.2022</strain>
    </source>
</reference>
<feature type="compositionally biased region" description="Basic and acidic residues" evidence="1">
    <location>
        <begin position="1"/>
        <end position="12"/>
    </location>
</feature>
<feature type="region of interest" description="Disordered" evidence="1">
    <location>
        <begin position="1"/>
        <end position="35"/>
    </location>
</feature>
<dbReference type="STRING" id="310781.SAMN05216259_107244"/>
<dbReference type="InterPro" id="IPR007899">
    <property type="entry name" value="CHAD_dom"/>
</dbReference>
<feature type="compositionally biased region" description="Basic and acidic residues" evidence="1">
    <location>
        <begin position="80"/>
        <end position="96"/>
    </location>
</feature>
<evidence type="ECO:0000259" key="2">
    <source>
        <dbReference type="PROSITE" id="PS51707"/>
    </source>
</evidence>
<feature type="region of interest" description="Disordered" evidence="1">
    <location>
        <begin position="60"/>
        <end position="128"/>
    </location>
</feature>
<dbReference type="OrthoDB" id="9777271at2"/>
<dbReference type="Pfam" id="PF01928">
    <property type="entry name" value="CYTH"/>
    <property type="match status" value="1"/>
</dbReference>